<sequence length="373" mass="42458">MFAASLTEASNTDRMPDFSWDTVPRYMHVRKAAAFTPEEIEYLASFPLVTFEKTTGMKDAGSTEKGTWLAAKAIKTVNPRCKILYYRNILVHYAMYGADKELADIPGAFLSDKKGNTKLVRQKVPAYDLSNSMVRKWWLRNAELTCKSKYIDGLFVDGNIKVLEEGYLRRQVGEKKKAEVETAYHRMMKKLPETVGRDKLVIANVIRARFDQAGLEYLDYFDGSYIEGFEHAVGGMSREEYMAKGIAAVQKAARSGRIIAFTIGMGTYADTDMDDENHEVDRKAFASVQDRFTYSLALFLICAEKQSYFMFSDGYGVDRSRGKLWMKDLPEYSRPLGAPKDPAVRSGYSYQRKFEHADVSIDIKNETANINWK</sequence>
<protein>
    <submittedName>
        <fullName evidence="1">Uncharacterized protein</fullName>
    </submittedName>
</protein>
<dbReference type="Proteomes" id="UP000346198">
    <property type="component" value="Unassembled WGS sequence"/>
</dbReference>
<reference evidence="1 2" key="1">
    <citation type="submission" date="2019-04" db="EMBL/GenBank/DDBJ databases">
        <authorList>
            <person name="Van Vliet M D."/>
        </authorList>
    </citation>
    <scope>NUCLEOTIDE SEQUENCE [LARGE SCALE GENOMIC DNA]</scope>
    <source>
        <strain evidence="1 2">F21</strain>
    </source>
</reference>
<dbReference type="Pfam" id="PF14885">
    <property type="entry name" value="GHL15"/>
    <property type="match status" value="1"/>
</dbReference>
<dbReference type="EMBL" id="CAAHFH010000001">
    <property type="protein sequence ID" value="VGO18337.1"/>
    <property type="molecule type" value="Genomic_DNA"/>
</dbReference>
<dbReference type="AlphaFoldDB" id="A0A6C2UFN4"/>
<accession>A0A6C2UFN4</accession>
<dbReference type="InterPro" id="IPR029455">
    <property type="entry name" value="GHL15"/>
</dbReference>
<evidence type="ECO:0000313" key="2">
    <source>
        <dbReference type="Proteomes" id="UP000346198"/>
    </source>
</evidence>
<proteinExistence type="predicted"/>
<gene>
    <name evidence="1" type="ORF">SCARR_00389</name>
</gene>
<organism evidence="1 2">
    <name type="scientific">Pontiella sulfatireligans</name>
    <dbReference type="NCBI Taxonomy" id="2750658"/>
    <lineage>
        <taxon>Bacteria</taxon>
        <taxon>Pseudomonadati</taxon>
        <taxon>Kiritimatiellota</taxon>
        <taxon>Kiritimatiellia</taxon>
        <taxon>Kiritimatiellales</taxon>
        <taxon>Pontiellaceae</taxon>
        <taxon>Pontiella</taxon>
    </lineage>
</organism>
<name>A0A6C2UFN4_9BACT</name>
<keyword evidence="2" id="KW-1185">Reference proteome</keyword>
<evidence type="ECO:0000313" key="1">
    <source>
        <dbReference type="EMBL" id="VGO18337.1"/>
    </source>
</evidence>